<gene>
    <name evidence="3" type="ORF">S01H4_45853</name>
</gene>
<feature type="domain" description="AMP-dependent synthetase/ligase" evidence="2">
    <location>
        <begin position="10"/>
        <end position="80"/>
    </location>
</feature>
<sequence>MHDFTVYDIFQRNARIFPSSTALTGMGCHYTFKELLARSNDLATGLAAHGLKKGDRMAVLARNDPRFFVLFGAAALLGYIELIGC</sequence>
<keyword evidence="1" id="KW-1133">Transmembrane helix</keyword>
<evidence type="ECO:0000256" key="1">
    <source>
        <dbReference type="SAM" id="Phobius"/>
    </source>
</evidence>
<protein>
    <recommendedName>
        <fullName evidence="2">AMP-dependent synthetase/ligase domain-containing protein</fullName>
    </recommendedName>
</protein>
<name>X1C4W5_9ZZZZ</name>
<comment type="caution">
    <text evidence="3">The sequence shown here is derived from an EMBL/GenBank/DDBJ whole genome shotgun (WGS) entry which is preliminary data.</text>
</comment>
<dbReference type="InterPro" id="IPR050237">
    <property type="entry name" value="ATP-dep_AMP-bd_enzyme"/>
</dbReference>
<evidence type="ECO:0000313" key="3">
    <source>
        <dbReference type="EMBL" id="GAH02407.1"/>
    </source>
</evidence>
<dbReference type="Pfam" id="PF00501">
    <property type="entry name" value="AMP-binding"/>
    <property type="match status" value="1"/>
</dbReference>
<dbReference type="PANTHER" id="PTHR43767:SF1">
    <property type="entry name" value="NONRIBOSOMAL PEPTIDE SYNTHASE PES1 (EUROFUNG)-RELATED"/>
    <property type="match status" value="1"/>
</dbReference>
<dbReference type="PANTHER" id="PTHR43767">
    <property type="entry name" value="LONG-CHAIN-FATTY-ACID--COA LIGASE"/>
    <property type="match status" value="1"/>
</dbReference>
<organism evidence="3">
    <name type="scientific">marine sediment metagenome</name>
    <dbReference type="NCBI Taxonomy" id="412755"/>
    <lineage>
        <taxon>unclassified sequences</taxon>
        <taxon>metagenomes</taxon>
        <taxon>ecological metagenomes</taxon>
    </lineage>
</organism>
<proteinExistence type="predicted"/>
<dbReference type="SUPFAM" id="SSF56801">
    <property type="entry name" value="Acetyl-CoA synthetase-like"/>
    <property type="match status" value="1"/>
</dbReference>
<dbReference type="AlphaFoldDB" id="X1C4W5"/>
<dbReference type="EMBL" id="BART01025562">
    <property type="protein sequence ID" value="GAH02407.1"/>
    <property type="molecule type" value="Genomic_DNA"/>
</dbReference>
<reference evidence="3" key="1">
    <citation type="journal article" date="2014" name="Front. Microbiol.">
        <title>High frequency of phylogenetically diverse reductive dehalogenase-homologous genes in deep subseafloor sedimentary metagenomes.</title>
        <authorList>
            <person name="Kawai M."/>
            <person name="Futagami T."/>
            <person name="Toyoda A."/>
            <person name="Takaki Y."/>
            <person name="Nishi S."/>
            <person name="Hori S."/>
            <person name="Arai W."/>
            <person name="Tsubouchi T."/>
            <person name="Morono Y."/>
            <person name="Uchiyama I."/>
            <person name="Ito T."/>
            <person name="Fujiyama A."/>
            <person name="Inagaki F."/>
            <person name="Takami H."/>
        </authorList>
    </citation>
    <scope>NUCLEOTIDE SEQUENCE</scope>
    <source>
        <strain evidence="3">Expedition CK06-06</strain>
    </source>
</reference>
<evidence type="ECO:0000259" key="2">
    <source>
        <dbReference type="Pfam" id="PF00501"/>
    </source>
</evidence>
<feature type="transmembrane region" description="Helical" evidence="1">
    <location>
        <begin position="67"/>
        <end position="84"/>
    </location>
</feature>
<feature type="non-terminal residue" evidence="3">
    <location>
        <position position="85"/>
    </location>
</feature>
<keyword evidence="1" id="KW-0472">Membrane</keyword>
<keyword evidence="1" id="KW-0812">Transmembrane</keyword>
<dbReference type="InterPro" id="IPR000873">
    <property type="entry name" value="AMP-dep_synth/lig_dom"/>
</dbReference>
<dbReference type="Gene3D" id="3.40.50.980">
    <property type="match status" value="1"/>
</dbReference>
<accession>X1C4W5</accession>